<name>A0AAF1BHV1_9TREE</name>
<organism evidence="1 2">
    <name type="scientific">Vanrija pseudolonga</name>
    <dbReference type="NCBI Taxonomy" id="143232"/>
    <lineage>
        <taxon>Eukaryota</taxon>
        <taxon>Fungi</taxon>
        <taxon>Dikarya</taxon>
        <taxon>Basidiomycota</taxon>
        <taxon>Agaricomycotina</taxon>
        <taxon>Tremellomycetes</taxon>
        <taxon>Trichosporonales</taxon>
        <taxon>Trichosporonaceae</taxon>
        <taxon>Vanrija</taxon>
    </lineage>
</organism>
<protein>
    <submittedName>
        <fullName evidence="1">Uncharacterized protein</fullName>
    </submittedName>
</protein>
<dbReference type="RefSeq" id="XP_062624092.1">
    <property type="nucleotide sequence ID" value="XM_062768108.1"/>
</dbReference>
<accession>A0AAF1BHV1</accession>
<dbReference type="GeneID" id="87804868"/>
<dbReference type="Proteomes" id="UP000827549">
    <property type="component" value="Chromosome 1"/>
</dbReference>
<proteinExistence type="predicted"/>
<evidence type="ECO:0000313" key="2">
    <source>
        <dbReference type="Proteomes" id="UP000827549"/>
    </source>
</evidence>
<sequence length="400" mass="45670">MVRPPKHNTYPRHKATDALEGFTAGRLVLHCPHIIDSILLSTDRATLVTCLRVNKELHQVAGSLLYHTVRLRHEQIEDFFEGAADVRLSDFDCIPRPDSIKARLLSNLRVLSLGSHDATLGILYAEASSALLTGLEILRVVPTPLDTYDLHHFCNYPSDDSRCRFLELLRPRKLVIRNVDGLPQGESVFNNRAPVEEIVWVLSPHLTRFIEKKCFAERTDGYEEKLKVLFDHSWETWVVPNNCHRCRPGQMEWHKCHREYEAAPALDYDDRLTPHNLVRTLFGSEVGPSAREANIYGLEIVEFKEEACYLVETFLQLSDYDIDAYSDYSDVFTQEQLRRIAIDEILTGSITVSQAAGVLLELPPADNVTFKTLDEYASGHPSERLYELDDGLDEMFDQES</sequence>
<dbReference type="AlphaFoldDB" id="A0AAF1BHV1"/>
<evidence type="ECO:0000313" key="1">
    <source>
        <dbReference type="EMBL" id="WOO78060.1"/>
    </source>
</evidence>
<keyword evidence="2" id="KW-1185">Reference proteome</keyword>
<reference evidence="1" key="1">
    <citation type="submission" date="2023-10" db="EMBL/GenBank/DDBJ databases">
        <authorList>
            <person name="Noh H."/>
        </authorList>
    </citation>
    <scope>NUCLEOTIDE SEQUENCE</scope>
    <source>
        <strain evidence="1">DUCC4014</strain>
    </source>
</reference>
<dbReference type="EMBL" id="CP086714">
    <property type="protein sequence ID" value="WOO78060.1"/>
    <property type="molecule type" value="Genomic_DNA"/>
</dbReference>
<gene>
    <name evidence="1" type="ORF">LOC62_01G001613</name>
</gene>